<organism evidence="6 8">
    <name type="scientific">Thalassovita autumnalis</name>
    <dbReference type="NCBI Taxonomy" id="2072972"/>
    <lineage>
        <taxon>Bacteria</taxon>
        <taxon>Pseudomonadati</taxon>
        <taxon>Pseudomonadota</taxon>
        <taxon>Alphaproteobacteria</taxon>
        <taxon>Rhodobacterales</taxon>
        <taxon>Roseobacteraceae</taxon>
        <taxon>Thalassovita</taxon>
    </lineage>
</organism>
<keyword evidence="2" id="KW-0238">DNA-binding</keyword>
<evidence type="ECO:0000256" key="2">
    <source>
        <dbReference type="ARBA" id="ARBA00023125"/>
    </source>
</evidence>
<gene>
    <name evidence="6" type="primary">lldR_2</name>
    <name evidence="5" type="synonym">lldR_1</name>
    <name evidence="5" type="ORF">TL5118_01574</name>
    <name evidence="6" type="ORF">TL5120_02306</name>
</gene>
<dbReference type="GO" id="GO:0003700">
    <property type="term" value="F:DNA-binding transcription factor activity"/>
    <property type="evidence" value="ECO:0007669"/>
    <property type="project" value="InterPro"/>
</dbReference>
<evidence type="ECO:0000256" key="3">
    <source>
        <dbReference type="ARBA" id="ARBA00023163"/>
    </source>
</evidence>
<dbReference type="PANTHER" id="PTHR43537:SF53">
    <property type="entry name" value="HTH-TYPE TRANSCRIPTIONAL REPRESSOR NANR"/>
    <property type="match status" value="1"/>
</dbReference>
<evidence type="ECO:0000313" key="6">
    <source>
        <dbReference type="EMBL" id="CUH72505.1"/>
    </source>
</evidence>
<dbReference type="PROSITE" id="PS50949">
    <property type="entry name" value="HTH_GNTR"/>
    <property type="match status" value="1"/>
</dbReference>
<feature type="domain" description="HTH gntR-type" evidence="4">
    <location>
        <begin position="4"/>
        <end position="73"/>
    </location>
</feature>
<dbReference type="InterPro" id="IPR036390">
    <property type="entry name" value="WH_DNA-bd_sf"/>
</dbReference>
<dbReference type="SMART" id="SM00895">
    <property type="entry name" value="FCD"/>
    <property type="match status" value="1"/>
</dbReference>
<evidence type="ECO:0000256" key="1">
    <source>
        <dbReference type="ARBA" id="ARBA00023015"/>
    </source>
</evidence>
<evidence type="ECO:0000313" key="8">
    <source>
        <dbReference type="Proteomes" id="UP000051887"/>
    </source>
</evidence>
<dbReference type="EMBL" id="CYSB01000025">
    <property type="protein sequence ID" value="CUH66025.1"/>
    <property type="molecule type" value="Genomic_DNA"/>
</dbReference>
<dbReference type="PRINTS" id="PR00035">
    <property type="entry name" value="HTHGNTR"/>
</dbReference>
<dbReference type="Proteomes" id="UP000051086">
    <property type="component" value="Unassembled WGS sequence"/>
</dbReference>
<proteinExistence type="predicted"/>
<reference evidence="5 7" key="2">
    <citation type="submission" date="2015-09" db="EMBL/GenBank/DDBJ databases">
        <authorList>
            <person name="Rodrigo-Torres L."/>
            <person name="Arahal D.R."/>
        </authorList>
    </citation>
    <scope>NUCLEOTIDE SEQUENCE [LARGE SCALE GENOMIC DNA]</scope>
    <source>
        <strain evidence="5 7">CECT 5118</strain>
    </source>
</reference>
<dbReference type="InterPro" id="IPR000524">
    <property type="entry name" value="Tscrpt_reg_HTH_GntR"/>
</dbReference>
<dbReference type="SUPFAM" id="SSF46785">
    <property type="entry name" value="Winged helix' DNA-binding domain"/>
    <property type="match status" value="1"/>
</dbReference>
<evidence type="ECO:0000313" key="7">
    <source>
        <dbReference type="Proteomes" id="UP000051086"/>
    </source>
</evidence>
<name>A0A0P1G039_9RHOB</name>
<dbReference type="SUPFAM" id="SSF48008">
    <property type="entry name" value="GntR ligand-binding domain-like"/>
    <property type="match status" value="1"/>
</dbReference>
<dbReference type="Pfam" id="PF00392">
    <property type="entry name" value="GntR"/>
    <property type="match status" value="1"/>
</dbReference>
<evidence type="ECO:0000259" key="4">
    <source>
        <dbReference type="PROSITE" id="PS50949"/>
    </source>
</evidence>
<reference evidence="6 8" key="1">
    <citation type="submission" date="2015-09" db="EMBL/GenBank/DDBJ databases">
        <authorList>
            <consortium name="Swine Surveillance"/>
        </authorList>
    </citation>
    <scope>NUCLEOTIDE SEQUENCE [LARGE SCALE GENOMIC DNA]</scope>
    <source>
        <strain evidence="6 8">5120</strain>
    </source>
</reference>
<dbReference type="Proteomes" id="UP000051887">
    <property type="component" value="Unassembled WGS sequence"/>
</dbReference>
<dbReference type="Gene3D" id="1.20.120.530">
    <property type="entry name" value="GntR ligand-binding domain-like"/>
    <property type="match status" value="1"/>
</dbReference>
<dbReference type="InterPro" id="IPR011711">
    <property type="entry name" value="GntR_C"/>
</dbReference>
<protein>
    <submittedName>
        <fullName evidence="5 6">L-lactate dehydrogenase operon regulatory protein</fullName>
    </submittedName>
</protein>
<dbReference type="AlphaFoldDB" id="A0A0P1G039"/>
<accession>A0A0P1G039</accession>
<keyword evidence="7" id="KW-1185">Reference proteome</keyword>
<keyword evidence="1" id="KW-0805">Transcription regulation</keyword>
<dbReference type="Pfam" id="PF07729">
    <property type="entry name" value="FCD"/>
    <property type="match status" value="1"/>
</dbReference>
<dbReference type="Gene3D" id="1.10.10.10">
    <property type="entry name" value="Winged helix-like DNA-binding domain superfamily/Winged helix DNA-binding domain"/>
    <property type="match status" value="1"/>
</dbReference>
<dbReference type="SMART" id="SM00345">
    <property type="entry name" value="HTH_GNTR"/>
    <property type="match status" value="1"/>
</dbReference>
<dbReference type="InterPro" id="IPR036388">
    <property type="entry name" value="WH-like_DNA-bd_sf"/>
</dbReference>
<dbReference type="InterPro" id="IPR008920">
    <property type="entry name" value="TF_FadR/GntR_C"/>
</dbReference>
<dbReference type="GO" id="GO:0003677">
    <property type="term" value="F:DNA binding"/>
    <property type="evidence" value="ECO:0007669"/>
    <property type="project" value="UniProtKB-KW"/>
</dbReference>
<sequence length="249" mass="27561">MAEDMTAQEIANHLSSEVHSGKFAAGEMLPPERDLCERFGVGRNVVREALTILHGRGLTSQEKGKRPRVVLPTLTTVMEGVGEAAQFFFSGSEGLAHLEQARLFLETSMLRYTTVHATNAQIAKMLEAIEACEAGLDDVEAFRDADVQFHRVLAEVPGNPIFIALHDTFVEKLMKNRAVLPDFPERNRASNAEHRAIVSAILDKNADKAVETLTRHLTRNYGTYFRIALEHGPEAGARLKSAIQEEEAQ</sequence>
<evidence type="ECO:0000313" key="5">
    <source>
        <dbReference type="EMBL" id="CUH66025.1"/>
    </source>
</evidence>
<dbReference type="PANTHER" id="PTHR43537">
    <property type="entry name" value="TRANSCRIPTIONAL REGULATOR, GNTR FAMILY"/>
    <property type="match status" value="1"/>
</dbReference>
<keyword evidence="3" id="KW-0804">Transcription</keyword>
<dbReference type="RefSeq" id="WP_058243700.1">
    <property type="nucleotide sequence ID" value="NZ_CYSB01000025.1"/>
</dbReference>
<dbReference type="EMBL" id="CYSC01000032">
    <property type="protein sequence ID" value="CUH72505.1"/>
    <property type="molecule type" value="Genomic_DNA"/>
</dbReference>
<dbReference type="CDD" id="cd07377">
    <property type="entry name" value="WHTH_GntR"/>
    <property type="match status" value="1"/>
</dbReference>